<keyword evidence="2" id="KW-1185">Reference proteome</keyword>
<protein>
    <submittedName>
        <fullName evidence="1">Glycosyltransferase family 2 protein</fullName>
    </submittedName>
</protein>
<sequence length="292" mass="32692">MSISVIIPTLNAERHIASLLSSLAEQTIQPCEILIIDSSSSDNTLSIAKTYNNVQIITIQLSEFNHGGTRDLGMNHTKGDLVLFLTQDAVPASNTLIEDLIASLLNNPQIAAAYARQIPREDSSPREKLVRTYNYPEQSVVHSEEDIPRLGIKTFFCSNVCAVYRRDIYERLGGFEKDLLSNEDMMYAAKAIRSGYQIAYAAEACVVHSHDLAFREQYERNRIQGYEIARHQDLLKGVSSSREGIQMLMSVSVKLLKQGRLISVFGLLTDCAARYLGNRKGKKQFLKTQSSK</sequence>
<reference evidence="1" key="1">
    <citation type="submission" date="2021-01" db="EMBL/GenBank/DDBJ databases">
        <title>Complete genome sequence of Clostridiales bacterium R-7.</title>
        <authorList>
            <person name="Mahoney-Kurpe S.C."/>
            <person name="Palevich N."/>
            <person name="Koike S."/>
            <person name="Moon C.D."/>
            <person name="Attwood G.T."/>
        </authorList>
    </citation>
    <scope>NUCLEOTIDE SEQUENCE</scope>
    <source>
        <strain evidence="1">R-7</strain>
    </source>
</reference>
<accession>A0AC61MW25</accession>
<evidence type="ECO:0000313" key="2">
    <source>
        <dbReference type="Proteomes" id="UP000682782"/>
    </source>
</evidence>
<gene>
    <name evidence="1" type="ORF">JYE49_12545</name>
</gene>
<organism evidence="1 2">
    <name type="scientific">Aristaeella hokkaidonensis</name>
    <dbReference type="NCBI Taxonomy" id="3046382"/>
    <lineage>
        <taxon>Bacteria</taxon>
        <taxon>Bacillati</taxon>
        <taxon>Bacillota</taxon>
        <taxon>Clostridia</taxon>
        <taxon>Eubacteriales</taxon>
        <taxon>Aristaeellaceae</taxon>
        <taxon>Aristaeella</taxon>
    </lineage>
</organism>
<evidence type="ECO:0000313" key="1">
    <source>
        <dbReference type="EMBL" id="QUC66667.1"/>
    </source>
</evidence>
<dbReference type="Proteomes" id="UP000682782">
    <property type="component" value="Chromosome"/>
</dbReference>
<proteinExistence type="predicted"/>
<name>A0AC61MW25_9FIRM</name>
<dbReference type="EMBL" id="CP068393">
    <property type="protein sequence ID" value="QUC66667.1"/>
    <property type="molecule type" value="Genomic_DNA"/>
</dbReference>